<sequence length="56" mass="5584">MKVKTAIIGGILDVVILAAAVVTTQLALEGDARSGAVGIMGAALNILMYASPLAVM</sequence>
<protein>
    <submittedName>
        <fullName evidence="2">Uncharacterized protein</fullName>
    </submittedName>
</protein>
<dbReference type="AlphaFoldDB" id="A0A2K3KFK5"/>
<dbReference type="Proteomes" id="UP000236291">
    <property type="component" value="Unassembled WGS sequence"/>
</dbReference>
<keyword evidence="1" id="KW-1133">Transmembrane helix</keyword>
<comment type="caution">
    <text evidence="2">The sequence shown here is derived from an EMBL/GenBank/DDBJ whole genome shotgun (WGS) entry which is preliminary data.</text>
</comment>
<feature type="transmembrane region" description="Helical" evidence="1">
    <location>
        <begin position="34"/>
        <end position="55"/>
    </location>
</feature>
<organism evidence="2 3">
    <name type="scientific">Trifolium pratense</name>
    <name type="common">Red clover</name>
    <dbReference type="NCBI Taxonomy" id="57577"/>
    <lineage>
        <taxon>Eukaryota</taxon>
        <taxon>Viridiplantae</taxon>
        <taxon>Streptophyta</taxon>
        <taxon>Embryophyta</taxon>
        <taxon>Tracheophyta</taxon>
        <taxon>Spermatophyta</taxon>
        <taxon>Magnoliopsida</taxon>
        <taxon>eudicotyledons</taxon>
        <taxon>Gunneridae</taxon>
        <taxon>Pentapetalae</taxon>
        <taxon>rosids</taxon>
        <taxon>fabids</taxon>
        <taxon>Fabales</taxon>
        <taxon>Fabaceae</taxon>
        <taxon>Papilionoideae</taxon>
        <taxon>50 kb inversion clade</taxon>
        <taxon>NPAAA clade</taxon>
        <taxon>Hologalegina</taxon>
        <taxon>IRL clade</taxon>
        <taxon>Trifolieae</taxon>
        <taxon>Trifolium</taxon>
    </lineage>
</organism>
<reference evidence="2 3" key="1">
    <citation type="journal article" date="2014" name="Am. J. Bot.">
        <title>Genome assembly and annotation for red clover (Trifolium pratense; Fabaceae).</title>
        <authorList>
            <person name="Istvanek J."/>
            <person name="Jaros M."/>
            <person name="Krenek A."/>
            <person name="Repkova J."/>
        </authorList>
    </citation>
    <scope>NUCLEOTIDE SEQUENCE [LARGE SCALE GENOMIC DNA]</scope>
    <source>
        <strain evidence="3">cv. Tatra</strain>
        <tissue evidence="2">Young leaves</tissue>
    </source>
</reference>
<gene>
    <name evidence="2" type="ORF">L195_g054355</name>
</gene>
<dbReference type="EMBL" id="ASHM01094727">
    <property type="protein sequence ID" value="PNX65084.1"/>
    <property type="molecule type" value="Genomic_DNA"/>
</dbReference>
<feature type="transmembrane region" description="Helical" evidence="1">
    <location>
        <begin position="7"/>
        <end position="28"/>
    </location>
</feature>
<feature type="non-terminal residue" evidence="2">
    <location>
        <position position="56"/>
    </location>
</feature>
<accession>A0A2K3KFK5</accession>
<name>A0A2K3KFK5_TRIPR</name>
<proteinExistence type="predicted"/>
<evidence type="ECO:0000256" key="1">
    <source>
        <dbReference type="SAM" id="Phobius"/>
    </source>
</evidence>
<evidence type="ECO:0000313" key="2">
    <source>
        <dbReference type="EMBL" id="PNX65084.1"/>
    </source>
</evidence>
<keyword evidence="1" id="KW-0812">Transmembrane</keyword>
<keyword evidence="1" id="KW-0472">Membrane</keyword>
<reference evidence="2 3" key="2">
    <citation type="journal article" date="2017" name="Front. Plant Sci.">
        <title>Gene Classification and Mining of Molecular Markers Useful in Red Clover (Trifolium pratense) Breeding.</title>
        <authorList>
            <person name="Istvanek J."/>
            <person name="Dluhosova J."/>
            <person name="Dluhos P."/>
            <person name="Patkova L."/>
            <person name="Nedelnik J."/>
            <person name="Repkova J."/>
        </authorList>
    </citation>
    <scope>NUCLEOTIDE SEQUENCE [LARGE SCALE GENOMIC DNA]</scope>
    <source>
        <strain evidence="3">cv. Tatra</strain>
        <tissue evidence="2">Young leaves</tissue>
    </source>
</reference>
<evidence type="ECO:0000313" key="3">
    <source>
        <dbReference type="Proteomes" id="UP000236291"/>
    </source>
</evidence>